<dbReference type="AlphaFoldDB" id="A0A8X6UP61"/>
<dbReference type="EMBL" id="BMAW01132440">
    <property type="protein sequence ID" value="GFU43560.1"/>
    <property type="molecule type" value="Genomic_DNA"/>
</dbReference>
<comment type="caution">
    <text evidence="1">The sequence shown here is derived from an EMBL/GenBank/DDBJ whole genome shotgun (WGS) entry which is preliminary data.</text>
</comment>
<gene>
    <name evidence="1" type="ORF">NPIL_594421</name>
</gene>
<dbReference type="Proteomes" id="UP000887013">
    <property type="component" value="Unassembled WGS sequence"/>
</dbReference>
<proteinExistence type="predicted"/>
<reference evidence="1" key="1">
    <citation type="submission" date="2020-08" db="EMBL/GenBank/DDBJ databases">
        <title>Multicomponent nature underlies the extraordinary mechanical properties of spider dragline silk.</title>
        <authorList>
            <person name="Kono N."/>
            <person name="Nakamura H."/>
            <person name="Mori M."/>
            <person name="Yoshida Y."/>
            <person name="Ohtoshi R."/>
            <person name="Malay A.D."/>
            <person name="Moran D.A.P."/>
            <person name="Tomita M."/>
            <person name="Numata K."/>
            <person name="Arakawa K."/>
        </authorList>
    </citation>
    <scope>NUCLEOTIDE SEQUENCE</scope>
</reference>
<protein>
    <submittedName>
        <fullName evidence="1">Uncharacterized protein</fullName>
    </submittedName>
</protein>
<evidence type="ECO:0000313" key="2">
    <source>
        <dbReference type="Proteomes" id="UP000887013"/>
    </source>
</evidence>
<accession>A0A8X6UP61</accession>
<evidence type="ECO:0000313" key="1">
    <source>
        <dbReference type="EMBL" id="GFU43560.1"/>
    </source>
</evidence>
<name>A0A8X6UP61_NEPPI</name>
<keyword evidence="2" id="KW-1185">Reference proteome</keyword>
<organism evidence="1 2">
    <name type="scientific">Nephila pilipes</name>
    <name type="common">Giant wood spider</name>
    <name type="synonym">Nephila maculata</name>
    <dbReference type="NCBI Taxonomy" id="299642"/>
    <lineage>
        <taxon>Eukaryota</taxon>
        <taxon>Metazoa</taxon>
        <taxon>Ecdysozoa</taxon>
        <taxon>Arthropoda</taxon>
        <taxon>Chelicerata</taxon>
        <taxon>Arachnida</taxon>
        <taxon>Araneae</taxon>
        <taxon>Araneomorphae</taxon>
        <taxon>Entelegynae</taxon>
        <taxon>Araneoidea</taxon>
        <taxon>Nephilidae</taxon>
        <taxon>Nephila</taxon>
    </lineage>
</organism>
<feature type="non-terminal residue" evidence="1">
    <location>
        <position position="1"/>
    </location>
</feature>
<sequence>HDTNSRLTVIALKPLPFVASQGFKTTAKSRLKVHIIEDFKTPYVIQKPPPNADICLLFEEP</sequence>